<protein>
    <submittedName>
        <fullName evidence="1">Uncharacterized protein</fullName>
    </submittedName>
</protein>
<gene>
    <name evidence="1" type="ORF">S01H1_80956</name>
</gene>
<comment type="caution">
    <text evidence="1">The sequence shown here is derived from an EMBL/GenBank/DDBJ whole genome shotgun (WGS) entry which is preliminary data.</text>
</comment>
<proteinExistence type="predicted"/>
<reference evidence="1" key="1">
    <citation type="journal article" date="2014" name="Front. Microbiol.">
        <title>High frequency of phylogenetically diverse reductive dehalogenase-homologous genes in deep subseafloor sedimentary metagenomes.</title>
        <authorList>
            <person name="Kawai M."/>
            <person name="Futagami T."/>
            <person name="Toyoda A."/>
            <person name="Takaki Y."/>
            <person name="Nishi S."/>
            <person name="Hori S."/>
            <person name="Arai W."/>
            <person name="Tsubouchi T."/>
            <person name="Morono Y."/>
            <person name="Uchiyama I."/>
            <person name="Ito T."/>
            <person name="Fujiyama A."/>
            <person name="Inagaki F."/>
            <person name="Takami H."/>
        </authorList>
    </citation>
    <scope>NUCLEOTIDE SEQUENCE</scope>
    <source>
        <strain evidence="1">Expedition CK06-06</strain>
    </source>
</reference>
<accession>X0Y617</accession>
<feature type="non-terminal residue" evidence="1">
    <location>
        <position position="1"/>
    </location>
</feature>
<feature type="non-terminal residue" evidence="1">
    <location>
        <position position="214"/>
    </location>
</feature>
<dbReference type="AlphaFoldDB" id="X0Y617"/>
<sequence length="214" mass="23652">IPGKILEALFVKNSKGKYIRDTRKGLKDYKDIIDALNPEAKKAKGKGAIYRSADAQALKGLANLSLRNLIFEQAVPDPVARTRTGARFSNKIIKEAVDEVENKGAKKFLEKTLSGNLDADAVEAEINFIEDTAKTLGVDFTDAVDYLFTNEKRYKELRSKFNVRVGGKNEISSLANVARLKKGYTFLIKGMIPKGKSFSDLPVSFQMALMKTVG</sequence>
<dbReference type="EMBL" id="BARS01054727">
    <property type="protein sequence ID" value="GAG51205.1"/>
    <property type="molecule type" value="Genomic_DNA"/>
</dbReference>
<evidence type="ECO:0000313" key="1">
    <source>
        <dbReference type="EMBL" id="GAG51205.1"/>
    </source>
</evidence>
<name>X0Y617_9ZZZZ</name>
<organism evidence="1">
    <name type="scientific">marine sediment metagenome</name>
    <dbReference type="NCBI Taxonomy" id="412755"/>
    <lineage>
        <taxon>unclassified sequences</taxon>
        <taxon>metagenomes</taxon>
        <taxon>ecological metagenomes</taxon>
    </lineage>
</organism>